<evidence type="ECO:0000313" key="2">
    <source>
        <dbReference type="EMBL" id="KKL63466.1"/>
    </source>
</evidence>
<protein>
    <submittedName>
        <fullName evidence="2">Uncharacterized protein</fullName>
    </submittedName>
</protein>
<feature type="compositionally biased region" description="Polar residues" evidence="1">
    <location>
        <begin position="7"/>
        <end position="35"/>
    </location>
</feature>
<proteinExistence type="predicted"/>
<reference evidence="2" key="1">
    <citation type="journal article" date="2015" name="Nature">
        <title>Complex archaea that bridge the gap between prokaryotes and eukaryotes.</title>
        <authorList>
            <person name="Spang A."/>
            <person name="Saw J.H."/>
            <person name="Jorgensen S.L."/>
            <person name="Zaremba-Niedzwiedzka K."/>
            <person name="Martijn J."/>
            <person name="Lind A.E."/>
            <person name="van Eijk R."/>
            <person name="Schleper C."/>
            <person name="Guy L."/>
            <person name="Ettema T.J."/>
        </authorList>
    </citation>
    <scope>NUCLEOTIDE SEQUENCE</scope>
</reference>
<comment type="caution">
    <text evidence="2">The sequence shown here is derived from an EMBL/GenBank/DDBJ whole genome shotgun (WGS) entry which is preliminary data.</text>
</comment>
<organism evidence="2">
    <name type="scientific">marine sediment metagenome</name>
    <dbReference type="NCBI Taxonomy" id="412755"/>
    <lineage>
        <taxon>unclassified sequences</taxon>
        <taxon>metagenomes</taxon>
        <taxon>ecological metagenomes</taxon>
    </lineage>
</organism>
<evidence type="ECO:0000256" key="1">
    <source>
        <dbReference type="SAM" id="MobiDB-lite"/>
    </source>
</evidence>
<dbReference type="EMBL" id="LAZR01028159">
    <property type="protein sequence ID" value="KKL63466.1"/>
    <property type="molecule type" value="Genomic_DNA"/>
</dbReference>
<gene>
    <name evidence="2" type="ORF">LCGC14_2174830</name>
</gene>
<feature type="region of interest" description="Disordered" evidence="1">
    <location>
        <begin position="1"/>
        <end position="50"/>
    </location>
</feature>
<sequence length="267" mass="29111">MAEDLNNEQSVATQDLNSAGAVNQQDLNQSVTGTQDEVLADGSKKSEKTVKYEEFEKANQKAKDEEAARILAEQKLAQSVQQTQNLADQMAVSQQTAQPVSIYDQAKIDLGFANEEYPTEAQRSQINSRMFELQNNAINQRARAITDQQFIQSHSDIVEVVGTGIGTQGFRASIELTKILNEKSHLVPSAQTPEGAYQVVMAERELTKLQNASVSAQEHQKRIDDATQPMGGSAAGGGAVGDSNSQQMMTREAVLEIERKLANGEQV</sequence>
<accession>A0A0F9EB81</accession>
<feature type="region of interest" description="Disordered" evidence="1">
    <location>
        <begin position="212"/>
        <end position="247"/>
    </location>
</feature>
<dbReference type="AlphaFoldDB" id="A0A0F9EB81"/>
<name>A0A0F9EB81_9ZZZZ</name>